<protein>
    <submittedName>
        <fullName evidence="1">RNA-binding family protein</fullName>
    </submittedName>
</protein>
<name>A0ACC1YTF0_MELAZ</name>
<dbReference type="Proteomes" id="UP001164539">
    <property type="component" value="Chromosome 2"/>
</dbReference>
<keyword evidence="2" id="KW-1185">Reference proteome</keyword>
<evidence type="ECO:0000313" key="1">
    <source>
        <dbReference type="EMBL" id="KAJ4726746.1"/>
    </source>
</evidence>
<reference evidence="1 2" key="1">
    <citation type="journal article" date="2023" name="Science">
        <title>Complex scaffold remodeling in plant triterpene biosynthesis.</title>
        <authorList>
            <person name="De La Pena R."/>
            <person name="Hodgson H."/>
            <person name="Liu J.C."/>
            <person name="Stephenson M.J."/>
            <person name="Martin A.C."/>
            <person name="Owen C."/>
            <person name="Harkess A."/>
            <person name="Leebens-Mack J."/>
            <person name="Jimenez L.E."/>
            <person name="Osbourn A."/>
            <person name="Sattely E.S."/>
        </authorList>
    </citation>
    <scope>NUCLEOTIDE SEQUENCE [LARGE SCALE GENOMIC DNA]</scope>
    <source>
        <strain evidence="2">cv. JPN11</strain>
        <tissue evidence="1">Leaf</tissue>
    </source>
</reference>
<evidence type="ECO:0000313" key="2">
    <source>
        <dbReference type="Proteomes" id="UP001164539"/>
    </source>
</evidence>
<proteinExistence type="predicted"/>
<sequence length="255" mass="28157">MFDMSQQRQNKMGTEEFGDTSYSKIFVGGLAWETQTDTMKNYFAQFGEILEAVIITDRITGKSKGYGFVTFKDPESARKACQINPFPVIDGRRANCNLAYLGAQKNRPTFSRHAGTDKIMPSAVTCTAPSDVHGKNMPQPFPQYAFSYSTYGYPAYAPHMNYYGVQQQQYLPCYYNTRFPAGVYLNYYPFYASPSPSPSPSPTQYTKIVQSPYLSQQYGGLGIPSLPSPPSLAVTGGGKVPGITGDENSSNTQNT</sequence>
<accession>A0ACC1YTF0</accession>
<organism evidence="1 2">
    <name type="scientific">Melia azedarach</name>
    <name type="common">Chinaberry tree</name>
    <dbReference type="NCBI Taxonomy" id="155640"/>
    <lineage>
        <taxon>Eukaryota</taxon>
        <taxon>Viridiplantae</taxon>
        <taxon>Streptophyta</taxon>
        <taxon>Embryophyta</taxon>
        <taxon>Tracheophyta</taxon>
        <taxon>Spermatophyta</taxon>
        <taxon>Magnoliopsida</taxon>
        <taxon>eudicotyledons</taxon>
        <taxon>Gunneridae</taxon>
        <taxon>Pentapetalae</taxon>
        <taxon>rosids</taxon>
        <taxon>malvids</taxon>
        <taxon>Sapindales</taxon>
        <taxon>Meliaceae</taxon>
        <taxon>Melia</taxon>
    </lineage>
</organism>
<dbReference type="EMBL" id="CM051395">
    <property type="protein sequence ID" value="KAJ4726746.1"/>
    <property type="molecule type" value="Genomic_DNA"/>
</dbReference>
<comment type="caution">
    <text evidence="1">The sequence shown here is derived from an EMBL/GenBank/DDBJ whole genome shotgun (WGS) entry which is preliminary data.</text>
</comment>
<gene>
    <name evidence="1" type="ORF">OWV82_005396</name>
</gene>